<dbReference type="AlphaFoldDB" id="A0A4R7JAE4"/>
<dbReference type="InterPro" id="IPR001958">
    <property type="entry name" value="Tet-R_TetA/multi-R_MdtG-like"/>
</dbReference>
<dbReference type="InterPro" id="IPR020846">
    <property type="entry name" value="MFS_dom"/>
</dbReference>
<dbReference type="PRINTS" id="PR01035">
    <property type="entry name" value="TCRTETA"/>
</dbReference>
<evidence type="ECO:0000313" key="9">
    <source>
        <dbReference type="Proteomes" id="UP000295371"/>
    </source>
</evidence>
<reference evidence="8 9" key="1">
    <citation type="submission" date="2019-03" db="EMBL/GenBank/DDBJ databases">
        <title>Genomic Encyclopedia of Archaeal and Bacterial Type Strains, Phase II (KMG-II): from individual species to whole genera.</title>
        <authorList>
            <person name="Goeker M."/>
        </authorList>
    </citation>
    <scope>NUCLEOTIDE SEQUENCE [LARGE SCALE GENOMIC DNA]</scope>
    <source>
        <strain evidence="8 9">DSM 24323</strain>
    </source>
</reference>
<gene>
    <name evidence="8" type="ORF">CLV29_2214</name>
</gene>
<dbReference type="CDD" id="cd17474">
    <property type="entry name" value="MFS_YfmO_like"/>
    <property type="match status" value="1"/>
</dbReference>
<feature type="region of interest" description="Disordered" evidence="5">
    <location>
        <begin position="1"/>
        <end position="45"/>
    </location>
</feature>
<evidence type="ECO:0000256" key="1">
    <source>
        <dbReference type="ARBA" id="ARBA00004651"/>
    </source>
</evidence>
<organism evidence="8 9">
    <name type="scientific">Naumannella halotolerans</name>
    <dbReference type="NCBI Taxonomy" id="993414"/>
    <lineage>
        <taxon>Bacteria</taxon>
        <taxon>Bacillati</taxon>
        <taxon>Actinomycetota</taxon>
        <taxon>Actinomycetes</taxon>
        <taxon>Propionibacteriales</taxon>
        <taxon>Propionibacteriaceae</taxon>
        <taxon>Naumannella</taxon>
    </lineage>
</organism>
<feature type="transmembrane region" description="Helical" evidence="6">
    <location>
        <begin position="177"/>
        <end position="199"/>
    </location>
</feature>
<evidence type="ECO:0000256" key="6">
    <source>
        <dbReference type="SAM" id="Phobius"/>
    </source>
</evidence>
<evidence type="ECO:0000313" key="8">
    <source>
        <dbReference type="EMBL" id="TDT34542.1"/>
    </source>
</evidence>
<dbReference type="InterPro" id="IPR053200">
    <property type="entry name" value="YfmO-like"/>
</dbReference>
<dbReference type="EMBL" id="SOAW01000001">
    <property type="protein sequence ID" value="TDT34542.1"/>
    <property type="molecule type" value="Genomic_DNA"/>
</dbReference>
<dbReference type="Gene3D" id="1.20.1250.20">
    <property type="entry name" value="MFS general substrate transporter like domains"/>
    <property type="match status" value="1"/>
</dbReference>
<evidence type="ECO:0000256" key="2">
    <source>
        <dbReference type="ARBA" id="ARBA00022692"/>
    </source>
</evidence>
<comment type="subcellular location">
    <subcellularLocation>
        <location evidence="1">Cell membrane</location>
        <topology evidence="1">Multi-pass membrane protein</topology>
    </subcellularLocation>
</comment>
<dbReference type="SUPFAM" id="SSF103473">
    <property type="entry name" value="MFS general substrate transporter"/>
    <property type="match status" value="1"/>
</dbReference>
<feature type="transmembrane region" description="Helical" evidence="6">
    <location>
        <begin position="290"/>
        <end position="309"/>
    </location>
</feature>
<evidence type="ECO:0000256" key="4">
    <source>
        <dbReference type="ARBA" id="ARBA00023136"/>
    </source>
</evidence>
<feature type="transmembrane region" description="Helical" evidence="6">
    <location>
        <begin position="54"/>
        <end position="75"/>
    </location>
</feature>
<feature type="transmembrane region" description="Helical" evidence="6">
    <location>
        <begin position="119"/>
        <end position="137"/>
    </location>
</feature>
<feature type="domain" description="Major facilitator superfamily (MFS) profile" evidence="7">
    <location>
        <begin position="53"/>
        <end position="432"/>
    </location>
</feature>
<protein>
    <submittedName>
        <fullName evidence="8">Putative MFS family arabinose efflux permease</fullName>
    </submittedName>
</protein>
<dbReference type="InterPro" id="IPR036259">
    <property type="entry name" value="MFS_trans_sf"/>
</dbReference>
<evidence type="ECO:0000256" key="5">
    <source>
        <dbReference type="SAM" id="MobiDB-lite"/>
    </source>
</evidence>
<keyword evidence="2 6" id="KW-0812">Transmembrane</keyword>
<name>A0A4R7JAE4_9ACTN</name>
<keyword evidence="4 6" id="KW-0472">Membrane</keyword>
<dbReference type="GO" id="GO:0022857">
    <property type="term" value="F:transmembrane transporter activity"/>
    <property type="evidence" value="ECO:0007669"/>
    <property type="project" value="InterPro"/>
</dbReference>
<comment type="caution">
    <text evidence="8">The sequence shown here is derived from an EMBL/GenBank/DDBJ whole genome shotgun (WGS) entry which is preliminary data.</text>
</comment>
<accession>A0A4R7JAE4</accession>
<feature type="transmembrane region" description="Helical" evidence="6">
    <location>
        <begin position="149"/>
        <end position="170"/>
    </location>
</feature>
<evidence type="ECO:0000259" key="7">
    <source>
        <dbReference type="PROSITE" id="PS50850"/>
    </source>
</evidence>
<evidence type="ECO:0000256" key="3">
    <source>
        <dbReference type="ARBA" id="ARBA00022989"/>
    </source>
</evidence>
<feature type="transmembrane region" description="Helical" evidence="6">
    <location>
        <begin position="248"/>
        <end position="270"/>
    </location>
</feature>
<keyword evidence="3 6" id="KW-1133">Transmembrane helix</keyword>
<dbReference type="InterPro" id="IPR011701">
    <property type="entry name" value="MFS"/>
</dbReference>
<dbReference type="OrthoDB" id="66811at2"/>
<keyword evidence="9" id="KW-1185">Reference proteome</keyword>
<feature type="transmembrane region" description="Helical" evidence="6">
    <location>
        <begin position="385"/>
        <end position="405"/>
    </location>
</feature>
<sequence>MSKRAEQAPIEHTPGGHAPVDHTPGGHAPVDHTPVDHTPGSAPRTTIWRQPKSVLAVAFASVIAFMGIGLVDPILPAISTELGATPGQAMLLFTSYLFITGIAMFFTSWISGRVGSKKTLIIGLVIIVAFAALAGLADSVWQVIGFRAGWGLGNALFISTALATIVGAATGGTDGAIILYEAALGIGIAIGPLLGGALGDISWRAPFLGTAVLMAIGTIALLILLPPQRSRPNHVPLGAGLRAARRPALLVLGLAALCYNFGFFTLLAWTPFPLEDAAARSGITFGAHELGFVFFGWGLCLALTSVLIAPRMTRRFGRIRVLHLTLLLLAIDLAVMALFAEHLQILIIGVIIGGLFLGVMNTVLTESVMDATTLPQNVASSTYSGIRFLGGALAPAVAGSLAAAGGPGTPYLVGAAAVLMAMLILAIGHRRIAHIDLDTAEEMTGNSPRIG</sequence>
<dbReference type="RefSeq" id="WP_133754900.1">
    <property type="nucleotide sequence ID" value="NZ_SOAW01000001.1"/>
</dbReference>
<feature type="transmembrane region" description="Helical" evidence="6">
    <location>
        <begin position="345"/>
        <end position="364"/>
    </location>
</feature>
<feature type="transmembrane region" description="Helical" evidence="6">
    <location>
        <begin position="321"/>
        <end position="339"/>
    </location>
</feature>
<feature type="transmembrane region" description="Helical" evidence="6">
    <location>
        <begin position="411"/>
        <end position="428"/>
    </location>
</feature>
<dbReference type="PROSITE" id="PS50850">
    <property type="entry name" value="MFS"/>
    <property type="match status" value="1"/>
</dbReference>
<feature type="transmembrane region" description="Helical" evidence="6">
    <location>
        <begin position="205"/>
        <end position="227"/>
    </location>
</feature>
<feature type="transmembrane region" description="Helical" evidence="6">
    <location>
        <begin position="87"/>
        <end position="107"/>
    </location>
</feature>
<dbReference type="Pfam" id="PF07690">
    <property type="entry name" value="MFS_1"/>
    <property type="match status" value="2"/>
</dbReference>
<dbReference type="Proteomes" id="UP000295371">
    <property type="component" value="Unassembled WGS sequence"/>
</dbReference>
<proteinExistence type="predicted"/>
<dbReference type="PANTHER" id="PTHR43683:SF1">
    <property type="entry name" value="MULTIDRUG EFFLUX PROTEIN YFMO"/>
    <property type="match status" value="1"/>
</dbReference>
<dbReference type="GO" id="GO:0005886">
    <property type="term" value="C:plasma membrane"/>
    <property type="evidence" value="ECO:0007669"/>
    <property type="project" value="UniProtKB-SubCell"/>
</dbReference>
<dbReference type="PANTHER" id="PTHR43683">
    <property type="entry name" value="MULTIDRUG EFFLUX PROTEIN YFMO"/>
    <property type="match status" value="1"/>
</dbReference>